<organism evidence="1 2">
    <name type="scientific">Heterodera schachtii</name>
    <name type="common">Sugarbeet cyst nematode worm</name>
    <name type="synonym">Tylenchus schachtii</name>
    <dbReference type="NCBI Taxonomy" id="97005"/>
    <lineage>
        <taxon>Eukaryota</taxon>
        <taxon>Metazoa</taxon>
        <taxon>Ecdysozoa</taxon>
        <taxon>Nematoda</taxon>
        <taxon>Chromadorea</taxon>
        <taxon>Rhabditida</taxon>
        <taxon>Tylenchina</taxon>
        <taxon>Tylenchomorpha</taxon>
        <taxon>Tylenchoidea</taxon>
        <taxon>Heteroderidae</taxon>
        <taxon>Heteroderinae</taxon>
        <taxon>Heterodera</taxon>
    </lineage>
</organism>
<comment type="caution">
    <text evidence="1">The sequence shown here is derived from an EMBL/GenBank/DDBJ whole genome shotgun (WGS) entry which is preliminary data.</text>
</comment>
<keyword evidence="2" id="KW-1185">Reference proteome</keyword>
<reference evidence="1 2" key="1">
    <citation type="submission" date="2024-10" db="EMBL/GenBank/DDBJ databases">
        <authorList>
            <person name="Kim D."/>
        </authorList>
    </citation>
    <scope>NUCLEOTIDE SEQUENCE [LARGE SCALE GENOMIC DNA]</scope>
    <source>
        <strain evidence="1">Taebaek</strain>
    </source>
</reference>
<accession>A0ABD2JXL7</accession>
<protein>
    <submittedName>
        <fullName evidence="1">Uncharacterized protein</fullName>
    </submittedName>
</protein>
<dbReference type="EMBL" id="JBICCN010000083">
    <property type="protein sequence ID" value="KAL3095323.1"/>
    <property type="molecule type" value="Genomic_DNA"/>
</dbReference>
<sequence length="99" mass="11538">MQMMGSGEERKALGREGTYRMVAHIGSDIRRRWTVKGGEARDRTKEEGSESAKECCHCHLLILIPSYESNSERTDEEPINYFQKICWEEFFEDAKFKVS</sequence>
<dbReference type="Proteomes" id="UP001620645">
    <property type="component" value="Unassembled WGS sequence"/>
</dbReference>
<name>A0ABD2JXL7_HETSC</name>
<gene>
    <name evidence="1" type="ORF">niasHS_007422</name>
</gene>
<dbReference type="AlphaFoldDB" id="A0ABD2JXL7"/>
<proteinExistence type="predicted"/>
<evidence type="ECO:0000313" key="2">
    <source>
        <dbReference type="Proteomes" id="UP001620645"/>
    </source>
</evidence>
<evidence type="ECO:0000313" key="1">
    <source>
        <dbReference type="EMBL" id="KAL3095323.1"/>
    </source>
</evidence>